<dbReference type="OrthoDB" id="129527at2"/>
<evidence type="ECO:0000313" key="1">
    <source>
        <dbReference type="EMBL" id="TCP28418.1"/>
    </source>
</evidence>
<proteinExistence type="predicted"/>
<dbReference type="InterPro" id="IPR032577">
    <property type="entry name" value="DUF4920"/>
</dbReference>
<dbReference type="AlphaFoldDB" id="A0A4R2P2Q6"/>
<keyword evidence="2" id="KW-1185">Reference proteome</keyword>
<dbReference type="Pfam" id="PF16267">
    <property type="entry name" value="DUF4920"/>
    <property type="match status" value="1"/>
</dbReference>
<organism evidence="1 2">
    <name type="scientific">Tenacibaculum skagerrakense</name>
    <dbReference type="NCBI Taxonomy" id="186571"/>
    <lineage>
        <taxon>Bacteria</taxon>
        <taxon>Pseudomonadati</taxon>
        <taxon>Bacteroidota</taxon>
        <taxon>Flavobacteriia</taxon>
        <taxon>Flavobacteriales</taxon>
        <taxon>Flavobacteriaceae</taxon>
        <taxon>Tenacibaculum</taxon>
    </lineage>
</organism>
<dbReference type="RefSeq" id="WP_132792642.1">
    <property type="nucleotide sequence ID" value="NZ_SLXM01000001.1"/>
</dbReference>
<name>A0A4R2P2Q6_9FLAO</name>
<gene>
    <name evidence="1" type="ORF">EV195_101596</name>
</gene>
<dbReference type="EMBL" id="SLXM01000001">
    <property type="protein sequence ID" value="TCP28418.1"/>
    <property type="molecule type" value="Genomic_DNA"/>
</dbReference>
<accession>A0A4R2P2Q6</accession>
<sequence>MKNLLILFCGLFLALISCKSEKKETPTEKETIEVTYASFGEKISEEGALSKEQAYEKYNSMNIGDTLTVKFATKINEVCSKKGCWMKVPVSDSEEVMVRFKDYGFFMPLDSNGKEVIIEGKAFIQETSVEDLKHYAKDAGKSEEEIAKITEPKKEKTFLAHGVLLK</sequence>
<dbReference type="PROSITE" id="PS51257">
    <property type="entry name" value="PROKAR_LIPOPROTEIN"/>
    <property type="match status" value="1"/>
</dbReference>
<comment type="caution">
    <text evidence="1">The sequence shown here is derived from an EMBL/GenBank/DDBJ whole genome shotgun (WGS) entry which is preliminary data.</text>
</comment>
<reference evidence="1 2" key="1">
    <citation type="submission" date="2019-03" db="EMBL/GenBank/DDBJ databases">
        <title>Genomic Encyclopedia of Type Strains, Phase IV (KMG-IV): sequencing the most valuable type-strain genomes for metagenomic binning, comparative biology and taxonomic classification.</title>
        <authorList>
            <person name="Goeker M."/>
        </authorList>
    </citation>
    <scope>NUCLEOTIDE SEQUENCE [LARGE SCALE GENOMIC DNA]</scope>
    <source>
        <strain evidence="1 2">DSM 14836</strain>
    </source>
</reference>
<dbReference type="Proteomes" id="UP000294564">
    <property type="component" value="Unassembled WGS sequence"/>
</dbReference>
<protein>
    <submittedName>
        <fullName evidence="1">Uncharacterized protein DUF4920</fullName>
    </submittedName>
</protein>
<evidence type="ECO:0000313" key="2">
    <source>
        <dbReference type="Proteomes" id="UP000294564"/>
    </source>
</evidence>